<evidence type="ECO:0000259" key="1">
    <source>
        <dbReference type="Pfam" id="PF00027"/>
    </source>
</evidence>
<dbReference type="InterPro" id="IPR018490">
    <property type="entry name" value="cNMP-bd_dom_sf"/>
</dbReference>
<protein>
    <submittedName>
        <fullName evidence="2">Crp/Fnr family transcriptional regulator</fullName>
    </submittedName>
</protein>
<comment type="caution">
    <text evidence="2">The sequence shown here is derived from an EMBL/GenBank/DDBJ whole genome shotgun (WGS) entry which is preliminary data.</text>
</comment>
<sequence length="187" mass="21979">MTFFDSYVPLSDAEKDDLALRVKERKLKRKAFFLQEGQVCHHYGFVVSGCFKTYGVDAAGKEHNLQFAAENDWIVDISSFYADKPSKLFIETLEPSHILLIEKTDLLHFYKQYPKFVRYFKVIFENKFVEMQNRVLQNISSTAEERYLAFLEQYPRLSNRIPNLQIASYLGVTPEFLSKIRKDLARK</sequence>
<keyword evidence="3" id="KW-1185">Reference proteome</keyword>
<accession>A0AAP2DN26</accession>
<reference evidence="2 3" key="1">
    <citation type="submission" date="2021-05" db="EMBL/GenBank/DDBJ databases">
        <title>A Polyphasic approach of four new species of the genus Ohtaekwangia: Ohtaekwangia histidinii sp. nov., Ohtaekwangia cretensis sp. nov., Ohtaekwangia indiensis sp. nov., Ohtaekwangia reichenbachii sp. nov. from diverse environment.</title>
        <authorList>
            <person name="Octaviana S."/>
        </authorList>
    </citation>
    <scope>NUCLEOTIDE SEQUENCE [LARGE SCALE GENOMIC DNA]</scope>
    <source>
        <strain evidence="2 3">PWU4</strain>
    </source>
</reference>
<dbReference type="CDD" id="cd00038">
    <property type="entry name" value="CAP_ED"/>
    <property type="match status" value="1"/>
</dbReference>
<gene>
    <name evidence="2" type="ORF">KK083_09275</name>
</gene>
<proteinExistence type="predicted"/>
<evidence type="ECO:0000313" key="2">
    <source>
        <dbReference type="EMBL" id="MBT1697064.1"/>
    </source>
</evidence>
<dbReference type="Gene3D" id="2.60.120.10">
    <property type="entry name" value="Jelly Rolls"/>
    <property type="match status" value="1"/>
</dbReference>
<evidence type="ECO:0000313" key="3">
    <source>
        <dbReference type="Proteomes" id="UP001319200"/>
    </source>
</evidence>
<name>A0AAP2DN26_9BACT</name>
<feature type="domain" description="Cyclic nucleotide-binding" evidence="1">
    <location>
        <begin position="25"/>
        <end position="113"/>
    </location>
</feature>
<dbReference type="Pfam" id="PF00027">
    <property type="entry name" value="cNMP_binding"/>
    <property type="match status" value="1"/>
</dbReference>
<dbReference type="InterPro" id="IPR000595">
    <property type="entry name" value="cNMP-bd_dom"/>
</dbReference>
<dbReference type="InterPro" id="IPR014710">
    <property type="entry name" value="RmlC-like_jellyroll"/>
</dbReference>
<dbReference type="SUPFAM" id="SSF51206">
    <property type="entry name" value="cAMP-binding domain-like"/>
    <property type="match status" value="1"/>
</dbReference>
<dbReference type="EMBL" id="JAHESF010000007">
    <property type="protein sequence ID" value="MBT1697064.1"/>
    <property type="molecule type" value="Genomic_DNA"/>
</dbReference>
<dbReference type="Proteomes" id="UP001319200">
    <property type="component" value="Unassembled WGS sequence"/>
</dbReference>
<organism evidence="2 3">
    <name type="scientific">Chryseosolibacter histidini</name>
    <dbReference type="NCBI Taxonomy" id="2782349"/>
    <lineage>
        <taxon>Bacteria</taxon>
        <taxon>Pseudomonadati</taxon>
        <taxon>Bacteroidota</taxon>
        <taxon>Cytophagia</taxon>
        <taxon>Cytophagales</taxon>
        <taxon>Chryseotaleaceae</taxon>
        <taxon>Chryseosolibacter</taxon>
    </lineage>
</organism>
<dbReference type="AlphaFoldDB" id="A0AAP2DN26"/>